<evidence type="ECO:0000256" key="3">
    <source>
        <dbReference type="ARBA" id="ARBA00013566"/>
    </source>
</evidence>
<keyword evidence="6" id="KW-1185">Reference proteome</keyword>
<sequence>MLRSKFLLASGSSSLLRTCIPVCSPRLVAVQSMSTIDRRSFQATKTSETELNPLDEKTSEKESDQAANDSAPLHTEDIKEDVPQNWRKDKSLPQFVRHKYAMKEKLEGKPWQPRNRVSREVMNEMKRLSEMDPEKWNAKTLAVEFKKSPEAIRRILKSRYIPK</sequence>
<evidence type="ECO:0000256" key="1">
    <source>
        <dbReference type="ARBA" id="ARBA00003548"/>
    </source>
</evidence>
<organism evidence="5 6">
    <name type="scientific">Mortierella isabellina</name>
    <name type="common">Filamentous fungus</name>
    <name type="synonym">Umbelopsis isabellina</name>
    <dbReference type="NCBI Taxonomy" id="91625"/>
    <lineage>
        <taxon>Eukaryota</taxon>
        <taxon>Fungi</taxon>
        <taxon>Fungi incertae sedis</taxon>
        <taxon>Mucoromycota</taxon>
        <taxon>Mucoromycotina</taxon>
        <taxon>Umbelopsidomycetes</taxon>
        <taxon>Umbelopsidales</taxon>
        <taxon>Umbelopsidaceae</taxon>
        <taxon>Umbelopsis</taxon>
    </lineage>
</organism>
<dbReference type="OrthoDB" id="5578174at2759"/>
<feature type="compositionally biased region" description="Basic and acidic residues" evidence="4">
    <location>
        <begin position="74"/>
        <end position="90"/>
    </location>
</feature>
<feature type="compositionally biased region" description="Basic and acidic residues" evidence="4">
    <location>
        <begin position="54"/>
        <end position="64"/>
    </location>
</feature>
<feature type="region of interest" description="Disordered" evidence="4">
    <location>
        <begin position="38"/>
        <end position="90"/>
    </location>
</feature>
<dbReference type="EMBL" id="JAEPQZ010000017">
    <property type="protein sequence ID" value="KAG2172270.1"/>
    <property type="molecule type" value="Genomic_DNA"/>
</dbReference>
<dbReference type="Proteomes" id="UP000654370">
    <property type="component" value="Unassembled WGS sequence"/>
</dbReference>
<evidence type="ECO:0000256" key="2">
    <source>
        <dbReference type="ARBA" id="ARBA00010895"/>
    </source>
</evidence>
<reference evidence="5" key="1">
    <citation type="submission" date="2020-12" db="EMBL/GenBank/DDBJ databases">
        <title>Metabolic potential, ecology and presence of endohyphal bacteria is reflected in genomic diversity of Mucoromycotina.</title>
        <authorList>
            <person name="Muszewska A."/>
            <person name="Okrasinska A."/>
            <person name="Steczkiewicz K."/>
            <person name="Drgas O."/>
            <person name="Orlowska M."/>
            <person name="Perlinska-Lenart U."/>
            <person name="Aleksandrzak-Piekarczyk T."/>
            <person name="Szatraj K."/>
            <person name="Zielenkiewicz U."/>
            <person name="Pilsyk S."/>
            <person name="Malc E."/>
            <person name="Mieczkowski P."/>
            <person name="Kruszewska J.S."/>
            <person name="Biernat P."/>
            <person name="Pawlowska J."/>
        </authorList>
    </citation>
    <scope>NUCLEOTIDE SEQUENCE</scope>
    <source>
        <strain evidence="5">WA0000067209</strain>
    </source>
</reference>
<feature type="compositionally biased region" description="Polar residues" evidence="4">
    <location>
        <begin position="38"/>
        <end position="50"/>
    </location>
</feature>
<dbReference type="GO" id="GO:0005634">
    <property type="term" value="C:nucleus"/>
    <property type="evidence" value="ECO:0007669"/>
    <property type="project" value="TreeGrafter"/>
</dbReference>
<dbReference type="PANTHER" id="PTHR13475">
    <property type="entry name" value="NEUGRIN"/>
    <property type="match status" value="1"/>
</dbReference>
<proteinExistence type="inferred from homology"/>
<dbReference type="PANTHER" id="PTHR13475:SF3">
    <property type="entry name" value="NEUGRIN"/>
    <property type="match status" value="1"/>
</dbReference>
<comment type="caution">
    <text evidence="5">The sequence shown here is derived from an EMBL/GenBank/DDBJ whole genome shotgun (WGS) entry which is preliminary data.</text>
</comment>
<protein>
    <recommendedName>
        <fullName evidence="3">Required for respiratory growth protein 9, mitochondrial</fullName>
    </recommendedName>
</protein>
<dbReference type="InterPro" id="IPR010487">
    <property type="entry name" value="NGRN/Rrg9"/>
</dbReference>
<name>A0A8H7PEM9_MORIS</name>
<comment type="function">
    <text evidence="1">Required for respiratory activity and maintenance and expression of the mitochondrial genome.</text>
</comment>
<gene>
    <name evidence="5" type="ORF">INT43_004811</name>
</gene>
<evidence type="ECO:0000256" key="4">
    <source>
        <dbReference type="SAM" id="MobiDB-lite"/>
    </source>
</evidence>
<comment type="similarity">
    <text evidence="2">Belongs to the RRG9 family.</text>
</comment>
<dbReference type="AlphaFoldDB" id="A0A8H7PEM9"/>
<accession>A0A8H7PEM9</accession>
<dbReference type="Pfam" id="PF06413">
    <property type="entry name" value="Neugrin"/>
    <property type="match status" value="1"/>
</dbReference>
<evidence type="ECO:0000313" key="6">
    <source>
        <dbReference type="Proteomes" id="UP000654370"/>
    </source>
</evidence>
<evidence type="ECO:0000313" key="5">
    <source>
        <dbReference type="EMBL" id="KAG2172270.1"/>
    </source>
</evidence>